<feature type="binding site" evidence="8">
    <location>
        <position position="214"/>
    </location>
    <ligand>
        <name>Zn(2+)</name>
        <dbReference type="ChEBI" id="CHEBI:29105"/>
        <label>2</label>
    </ligand>
</feature>
<feature type="binding site" evidence="8">
    <location>
        <position position="181"/>
    </location>
    <ligand>
        <name>Zn(2+)</name>
        <dbReference type="ChEBI" id="CHEBI:29105"/>
        <label>1</label>
    </ligand>
</feature>
<keyword evidence="3" id="KW-0645">Protease</keyword>
<dbReference type="KEGG" id="tim:GMBLW1_13850"/>
<dbReference type="SUPFAM" id="SSF101821">
    <property type="entry name" value="Aminopeptidase/glucanase lid domain"/>
    <property type="match status" value="1"/>
</dbReference>
<comment type="similarity">
    <text evidence="1 6">Belongs to the peptidase M42 family.</text>
</comment>
<dbReference type="SUPFAM" id="SSF53187">
    <property type="entry name" value="Zn-dependent exopeptidases"/>
    <property type="match status" value="1"/>
</dbReference>
<dbReference type="PANTHER" id="PTHR32481">
    <property type="entry name" value="AMINOPEPTIDASE"/>
    <property type="match status" value="1"/>
</dbReference>
<dbReference type="InParanoid" id="A0A6C2YND7"/>
<name>A0A6C2YND7_9BACT</name>
<accession>A0A6C2YND7</accession>
<evidence type="ECO:0008006" key="11">
    <source>
        <dbReference type="Google" id="ProtNLM"/>
    </source>
</evidence>
<keyword evidence="10" id="KW-1185">Reference proteome</keyword>
<comment type="cofactor">
    <cofactor evidence="8">
        <name>a divalent metal cation</name>
        <dbReference type="ChEBI" id="CHEBI:60240"/>
    </cofactor>
    <text evidence="8">Binds 2 divalent metal cations per subunit.</text>
</comment>
<evidence type="ECO:0000256" key="5">
    <source>
        <dbReference type="ARBA" id="ARBA00022801"/>
    </source>
</evidence>
<dbReference type="Gene3D" id="3.40.630.10">
    <property type="entry name" value="Zn peptidases"/>
    <property type="match status" value="1"/>
</dbReference>
<keyword evidence="5" id="KW-0378">Hydrolase</keyword>
<dbReference type="Gene3D" id="2.40.30.40">
    <property type="entry name" value="Peptidase M42, domain 2"/>
    <property type="match status" value="1"/>
</dbReference>
<keyword evidence="4 8" id="KW-0479">Metal-binding</keyword>
<proteinExistence type="inferred from homology"/>
<dbReference type="InterPro" id="IPR023367">
    <property type="entry name" value="Peptidase_M42_dom2"/>
</dbReference>
<dbReference type="PIRSF" id="PIRSF001123">
    <property type="entry name" value="PepA_GA"/>
    <property type="match status" value="1"/>
</dbReference>
<dbReference type="PANTHER" id="PTHR32481:SF20">
    <property type="entry name" value="AMINOPEPTIDASE YSDC"/>
    <property type="match status" value="1"/>
</dbReference>
<evidence type="ECO:0000256" key="6">
    <source>
        <dbReference type="PIRNR" id="PIRNR001123"/>
    </source>
</evidence>
<evidence type="ECO:0000256" key="3">
    <source>
        <dbReference type="ARBA" id="ARBA00022670"/>
    </source>
</evidence>
<sequence length="356" mass="39150">MDERSQAFFRQLLDTPSPSGFERPIQDVVRAWVGEFAHEVRTDWHGNVIAARHPAPNQPSPMKIMYAGHCDQIALMVEHIDNDGYLYIQPIGGFDMQILLGQYFTVWTKSGPVPGVLSRRPPHLLTNEERNKVPQFTDVWVDIGAKDRADAESIVRLGDPVTYQLQYRTLRNGLAASPAMDDKVGLWVVMEALRLISQRNIQASVYSVSTVQEEIGLRGAITSTHSVAPTVGIAVDVCHATDTPGNDKKQVGDTRLGAGPVIFRGANINPRVFDLLESVAQTHKIPVQIRGVPRATGTDANAMQISRDGVATALIGIPNRYMHSPVEVVHLDDLVNAAKLLAEFALAVTPEMDWTP</sequence>
<evidence type="ECO:0000313" key="10">
    <source>
        <dbReference type="Proteomes" id="UP000464378"/>
    </source>
</evidence>
<evidence type="ECO:0000256" key="2">
    <source>
        <dbReference type="ARBA" id="ARBA00022438"/>
    </source>
</evidence>
<evidence type="ECO:0000256" key="4">
    <source>
        <dbReference type="ARBA" id="ARBA00022723"/>
    </source>
</evidence>
<dbReference type="EMBL" id="LR593887">
    <property type="protein sequence ID" value="VTS01814.1"/>
    <property type="molecule type" value="Genomic_DNA"/>
</dbReference>
<evidence type="ECO:0000313" key="9">
    <source>
        <dbReference type="EMBL" id="VIP02575.1"/>
    </source>
</evidence>
<dbReference type="AlphaFoldDB" id="A0A6C2YND7"/>
<dbReference type="InterPro" id="IPR051464">
    <property type="entry name" value="Peptidase_M42_aminopept"/>
</dbReference>
<reference evidence="9" key="1">
    <citation type="submission" date="2019-04" db="EMBL/GenBank/DDBJ databases">
        <authorList>
            <consortium name="Science for Life Laboratories"/>
        </authorList>
    </citation>
    <scope>NUCLEOTIDE SEQUENCE</scope>
    <source>
        <strain evidence="9">MBLW1</strain>
    </source>
</reference>
<evidence type="ECO:0000256" key="1">
    <source>
        <dbReference type="ARBA" id="ARBA00006272"/>
    </source>
</evidence>
<dbReference type="GO" id="GO:0046872">
    <property type="term" value="F:metal ion binding"/>
    <property type="evidence" value="ECO:0007669"/>
    <property type="project" value="UniProtKB-UniRule"/>
</dbReference>
<dbReference type="InterPro" id="IPR008007">
    <property type="entry name" value="Peptidase_M42"/>
</dbReference>
<feature type="binding site" evidence="8">
    <location>
        <position position="69"/>
    </location>
    <ligand>
        <name>Zn(2+)</name>
        <dbReference type="ChEBI" id="CHEBI:29105"/>
        <label>1</label>
    </ligand>
</feature>
<keyword evidence="2" id="KW-0031">Aminopeptidase</keyword>
<dbReference type="Proteomes" id="UP000464378">
    <property type="component" value="Chromosome"/>
</dbReference>
<organism evidence="9">
    <name type="scientific">Tuwongella immobilis</name>
    <dbReference type="NCBI Taxonomy" id="692036"/>
    <lineage>
        <taxon>Bacteria</taxon>
        <taxon>Pseudomonadati</taxon>
        <taxon>Planctomycetota</taxon>
        <taxon>Planctomycetia</taxon>
        <taxon>Gemmatales</taxon>
        <taxon>Gemmataceae</taxon>
        <taxon>Tuwongella</taxon>
    </lineage>
</organism>
<feature type="binding site" evidence="8">
    <location>
        <position position="236"/>
    </location>
    <ligand>
        <name>Zn(2+)</name>
        <dbReference type="ChEBI" id="CHEBI:29105"/>
        <label>1</label>
    </ligand>
</feature>
<dbReference type="RefSeq" id="WP_162657739.1">
    <property type="nucleotide sequence ID" value="NZ_LR593887.1"/>
</dbReference>
<dbReference type="GO" id="GO:0006508">
    <property type="term" value="P:proteolysis"/>
    <property type="evidence" value="ECO:0007669"/>
    <property type="project" value="UniProtKB-KW"/>
</dbReference>
<evidence type="ECO:0000256" key="8">
    <source>
        <dbReference type="PIRSR" id="PIRSR001123-2"/>
    </source>
</evidence>
<feature type="active site" description="Proton acceptor" evidence="7">
    <location>
        <position position="213"/>
    </location>
</feature>
<feature type="binding site" evidence="8">
    <location>
        <position position="181"/>
    </location>
    <ligand>
        <name>Zn(2+)</name>
        <dbReference type="ChEBI" id="CHEBI:29105"/>
        <label>2</label>
    </ligand>
</feature>
<dbReference type="GO" id="GO:0004177">
    <property type="term" value="F:aminopeptidase activity"/>
    <property type="evidence" value="ECO:0007669"/>
    <property type="project" value="UniProtKB-UniRule"/>
</dbReference>
<dbReference type="Pfam" id="PF05343">
    <property type="entry name" value="Peptidase_M42"/>
    <property type="match status" value="1"/>
</dbReference>
<protein>
    <recommendedName>
        <fullName evidence="11">Peptidase M42 family protein</fullName>
    </recommendedName>
</protein>
<dbReference type="FunCoup" id="A0A6C2YND7">
    <property type="interactions" value="17"/>
</dbReference>
<dbReference type="EMBL" id="LR586016">
    <property type="protein sequence ID" value="VIP02575.1"/>
    <property type="molecule type" value="Genomic_DNA"/>
</dbReference>
<evidence type="ECO:0000256" key="7">
    <source>
        <dbReference type="PIRSR" id="PIRSR001123-1"/>
    </source>
</evidence>
<gene>
    <name evidence="9" type="ORF">GMBLW1_13850</name>
</gene>
<feature type="binding site" evidence="8">
    <location>
        <position position="323"/>
    </location>
    <ligand>
        <name>Zn(2+)</name>
        <dbReference type="ChEBI" id="CHEBI:29105"/>
        <label>2</label>
    </ligand>
</feature>
<dbReference type="CDD" id="cd05656">
    <property type="entry name" value="M42_Frv"/>
    <property type="match status" value="1"/>
</dbReference>